<keyword evidence="7" id="KW-0547">Nucleotide-binding</keyword>
<accession>A0A1H0PIB8</accession>
<keyword evidence="5" id="KW-0819">tRNA processing</keyword>
<dbReference type="Pfam" id="PF02367">
    <property type="entry name" value="TsaE"/>
    <property type="match status" value="1"/>
</dbReference>
<evidence type="ECO:0000313" key="11">
    <source>
        <dbReference type="EMBL" id="SDP04405.1"/>
    </source>
</evidence>
<dbReference type="SUPFAM" id="SSF52540">
    <property type="entry name" value="P-loop containing nucleoside triphosphate hydrolases"/>
    <property type="match status" value="1"/>
</dbReference>
<keyword evidence="4" id="KW-0963">Cytoplasm</keyword>
<dbReference type="GO" id="GO:0002949">
    <property type="term" value="P:tRNA threonylcarbamoyladenosine modification"/>
    <property type="evidence" value="ECO:0007669"/>
    <property type="project" value="InterPro"/>
</dbReference>
<dbReference type="GO" id="GO:0005737">
    <property type="term" value="C:cytoplasm"/>
    <property type="evidence" value="ECO:0007669"/>
    <property type="project" value="UniProtKB-SubCell"/>
</dbReference>
<evidence type="ECO:0000256" key="9">
    <source>
        <dbReference type="ARBA" id="ARBA00022842"/>
    </source>
</evidence>
<comment type="subcellular location">
    <subcellularLocation>
        <location evidence="1">Cytoplasm</location>
    </subcellularLocation>
</comment>
<proteinExistence type="inferred from homology"/>
<dbReference type="GO" id="GO:0046872">
    <property type="term" value="F:metal ion binding"/>
    <property type="evidence" value="ECO:0007669"/>
    <property type="project" value="UniProtKB-KW"/>
</dbReference>
<protein>
    <recommendedName>
        <fullName evidence="3">tRNA threonylcarbamoyladenosine biosynthesis protein TsaE</fullName>
    </recommendedName>
    <alternativeName>
        <fullName evidence="10">t(6)A37 threonylcarbamoyladenosine biosynthesis protein TsaE</fullName>
    </alternativeName>
</protein>
<keyword evidence="8" id="KW-0067">ATP-binding</keyword>
<dbReference type="InterPro" id="IPR027417">
    <property type="entry name" value="P-loop_NTPase"/>
</dbReference>
<dbReference type="PANTHER" id="PTHR33540">
    <property type="entry name" value="TRNA THREONYLCARBAMOYLADENOSINE BIOSYNTHESIS PROTEIN TSAE"/>
    <property type="match status" value="1"/>
</dbReference>
<reference evidence="11 12" key="1">
    <citation type="submission" date="2016-10" db="EMBL/GenBank/DDBJ databases">
        <authorList>
            <person name="de Groot N.N."/>
        </authorList>
    </citation>
    <scope>NUCLEOTIDE SEQUENCE [LARGE SCALE GENOMIC DNA]</scope>
    <source>
        <strain evidence="11 12">DSM 12130</strain>
    </source>
</reference>
<evidence type="ECO:0000256" key="1">
    <source>
        <dbReference type="ARBA" id="ARBA00004496"/>
    </source>
</evidence>
<keyword evidence="6" id="KW-0479">Metal-binding</keyword>
<evidence type="ECO:0000256" key="3">
    <source>
        <dbReference type="ARBA" id="ARBA00019010"/>
    </source>
</evidence>
<evidence type="ECO:0000313" key="12">
    <source>
        <dbReference type="Proteomes" id="UP000199073"/>
    </source>
</evidence>
<dbReference type="GO" id="GO:0005524">
    <property type="term" value="F:ATP binding"/>
    <property type="evidence" value="ECO:0007669"/>
    <property type="project" value="UniProtKB-KW"/>
</dbReference>
<keyword evidence="12" id="KW-1185">Reference proteome</keyword>
<evidence type="ECO:0000256" key="2">
    <source>
        <dbReference type="ARBA" id="ARBA00007599"/>
    </source>
</evidence>
<dbReference type="RefSeq" id="WP_245695057.1">
    <property type="nucleotide sequence ID" value="NZ_FNJI01000009.1"/>
</dbReference>
<dbReference type="InterPro" id="IPR003442">
    <property type="entry name" value="T6A_TsaE"/>
</dbReference>
<dbReference type="Gene3D" id="3.40.50.300">
    <property type="entry name" value="P-loop containing nucleotide triphosphate hydrolases"/>
    <property type="match status" value="1"/>
</dbReference>
<evidence type="ECO:0000256" key="4">
    <source>
        <dbReference type="ARBA" id="ARBA00022490"/>
    </source>
</evidence>
<evidence type="ECO:0000256" key="5">
    <source>
        <dbReference type="ARBA" id="ARBA00022694"/>
    </source>
</evidence>
<evidence type="ECO:0000256" key="7">
    <source>
        <dbReference type="ARBA" id="ARBA00022741"/>
    </source>
</evidence>
<keyword evidence="9" id="KW-0460">Magnesium</keyword>
<evidence type="ECO:0000256" key="6">
    <source>
        <dbReference type="ARBA" id="ARBA00022723"/>
    </source>
</evidence>
<organism evidence="11 12">
    <name type="scientific">Desulforhopalus singaporensis</name>
    <dbReference type="NCBI Taxonomy" id="91360"/>
    <lineage>
        <taxon>Bacteria</taxon>
        <taxon>Pseudomonadati</taxon>
        <taxon>Thermodesulfobacteriota</taxon>
        <taxon>Desulfobulbia</taxon>
        <taxon>Desulfobulbales</taxon>
        <taxon>Desulfocapsaceae</taxon>
        <taxon>Desulforhopalus</taxon>
    </lineage>
</organism>
<evidence type="ECO:0000256" key="10">
    <source>
        <dbReference type="ARBA" id="ARBA00032441"/>
    </source>
</evidence>
<evidence type="ECO:0000256" key="8">
    <source>
        <dbReference type="ARBA" id="ARBA00022840"/>
    </source>
</evidence>
<sequence length="163" mass="18146">MQKIEFVLKRLDDTEKLGNLLGRLAVPGDVICLDGDLGAGKTALTQAIARGVGVDKSCYVTSPSFAILHEYPGKMVMYHMDFYRLEDSLEVEDLGFLEYIYGQGLTVIEWSARAAELLPENRLILELTLEEDLSRTVRGAAGDPDNKFILAIRENFVTMTTDI</sequence>
<dbReference type="PANTHER" id="PTHR33540:SF2">
    <property type="entry name" value="TRNA THREONYLCARBAMOYLADENOSINE BIOSYNTHESIS PROTEIN TSAE"/>
    <property type="match status" value="1"/>
</dbReference>
<dbReference type="NCBIfam" id="TIGR00150">
    <property type="entry name" value="T6A_YjeE"/>
    <property type="match status" value="1"/>
</dbReference>
<dbReference type="Proteomes" id="UP000199073">
    <property type="component" value="Unassembled WGS sequence"/>
</dbReference>
<dbReference type="STRING" id="91360.SAMN05660330_01672"/>
<comment type="similarity">
    <text evidence="2">Belongs to the TsaE family.</text>
</comment>
<dbReference type="AlphaFoldDB" id="A0A1H0PIB8"/>
<dbReference type="EMBL" id="FNJI01000009">
    <property type="protein sequence ID" value="SDP04405.1"/>
    <property type="molecule type" value="Genomic_DNA"/>
</dbReference>
<gene>
    <name evidence="11" type="ORF">SAMN05660330_01672</name>
</gene>
<name>A0A1H0PIB8_9BACT</name>